<dbReference type="PROSITE" id="PS51459">
    <property type="entry name" value="FIDO"/>
    <property type="match status" value="1"/>
</dbReference>
<sequence>IMFVISEIHPFLDGNGRIARVMMNAELVKETKKWLNN</sequence>
<accession>X1R5Y5</accession>
<dbReference type="EMBL" id="BARW01007780">
    <property type="protein sequence ID" value="GAI76162.1"/>
    <property type="molecule type" value="Genomic_DNA"/>
</dbReference>
<dbReference type="InterPro" id="IPR003812">
    <property type="entry name" value="Fido"/>
</dbReference>
<dbReference type="SUPFAM" id="SSF140931">
    <property type="entry name" value="Fic-like"/>
    <property type="match status" value="1"/>
</dbReference>
<evidence type="ECO:0000313" key="2">
    <source>
        <dbReference type="EMBL" id="GAI76162.1"/>
    </source>
</evidence>
<feature type="non-terminal residue" evidence="2">
    <location>
        <position position="1"/>
    </location>
</feature>
<dbReference type="AlphaFoldDB" id="X1R5Y5"/>
<dbReference type="InterPro" id="IPR036597">
    <property type="entry name" value="Fido-like_dom_sf"/>
</dbReference>
<reference evidence="2" key="1">
    <citation type="journal article" date="2014" name="Front. Microbiol.">
        <title>High frequency of phylogenetically diverse reductive dehalogenase-homologous genes in deep subseafloor sedimentary metagenomes.</title>
        <authorList>
            <person name="Kawai M."/>
            <person name="Futagami T."/>
            <person name="Toyoda A."/>
            <person name="Takaki Y."/>
            <person name="Nishi S."/>
            <person name="Hori S."/>
            <person name="Arai W."/>
            <person name="Tsubouchi T."/>
            <person name="Morono Y."/>
            <person name="Uchiyama I."/>
            <person name="Ito T."/>
            <person name="Fujiyama A."/>
            <person name="Inagaki F."/>
            <person name="Takami H."/>
        </authorList>
    </citation>
    <scope>NUCLEOTIDE SEQUENCE</scope>
    <source>
        <strain evidence="2">Expedition CK06-06</strain>
    </source>
</reference>
<protein>
    <recommendedName>
        <fullName evidence="1">Fido domain-containing protein</fullName>
    </recommendedName>
</protein>
<gene>
    <name evidence="2" type="ORF">S12H4_16120</name>
</gene>
<organism evidence="2">
    <name type="scientific">marine sediment metagenome</name>
    <dbReference type="NCBI Taxonomy" id="412755"/>
    <lineage>
        <taxon>unclassified sequences</taxon>
        <taxon>metagenomes</taxon>
        <taxon>ecological metagenomes</taxon>
    </lineage>
</organism>
<dbReference type="Gene3D" id="1.10.3290.10">
    <property type="entry name" value="Fido-like domain"/>
    <property type="match status" value="1"/>
</dbReference>
<evidence type="ECO:0000259" key="1">
    <source>
        <dbReference type="PROSITE" id="PS51459"/>
    </source>
</evidence>
<proteinExistence type="predicted"/>
<name>X1R5Y5_9ZZZZ</name>
<dbReference type="Pfam" id="PF02661">
    <property type="entry name" value="Fic"/>
    <property type="match status" value="1"/>
</dbReference>
<comment type="caution">
    <text evidence="2">The sequence shown here is derived from an EMBL/GenBank/DDBJ whole genome shotgun (WGS) entry which is preliminary data.</text>
</comment>
<feature type="domain" description="Fido" evidence="1">
    <location>
        <begin position="1"/>
        <end position="37"/>
    </location>
</feature>